<comment type="subcellular location">
    <subcellularLocation>
        <location evidence="1">Membrane</location>
        <topology evidence="1">Multi-pass membrane protein</topology>
    </subcellularLocation>
</comment>
<keyword evidence="3" id="KW-0813">Transport</keyword>
<dbReference type="AlphaFoldDB" id="A0A9W8TKA0"/>
<feature type="transmembrane region" description="Helical" evidence="7">
    <location>
        <begin position="395"/>
        <end position="422"/>
    </location>
</feature>
<dbReference type="Pfam" id="PF00083">
    <property type="entry name" value="Sugar_tr"/>
    <property type="match status" value="1"/>
</dbReference>
<gene>
    <name evidence="9" type="ORF">NPX13_g7967</name>
</gene>
<evidence type="ECO:0000259" key="8">
    <source>
        <dbReference type="PROSITE" id="PS50850"/>
    </source>
</evidence>
<comment type="caution">
    <text evidence="9">The sequence shown here is derived from an EMBL/GenBank/DDBJ whole genome shotgun (WGS) entry which is preliminary data.</text>
</comment>
<feature type="domain" description="Major facilitator superfamily (MFS) profile" evidence="8">
    <location>
        <begin position="31"/>
        <end position="489"/>
    </location>
</feature>
<reference evidence="9" key="1">
    <citation type="submission" date="2022-07" db="EMBL/GenBank/DDBJ databases">
        <title>Genome Sequence of Xylaria arbuscula.</title>
        <authorList>
            <person name="Buettner E."/>
        </authorList>
    </citation>
    <scope>NUCLEOTIDE SEQUENCE</scope>
    <source>
        <strain evidence="9">VT107</strain>
    </source>
</reference>
<feature type="transmembrane region" description="Helical" evidence="7">
    <location>
        <begin position="299"/>
        <end position="326"/>
    </location>
</feature>
<evidence type="ECO:0000256" key="2">
    <source>
        <dbReference type="ARBA" id="ARBA00010992"/>
    </source>
</evidence>
<dbReference type="SUPFAM" id="SSF103473">
    <property type="entry name" value="MFS general substrate transporter"/>
    <property type="match status" value="1"/>
</dbReference>
<evidence type="ECO:0000256" key="1">
    <source>
        <dbReference type="ARBA" id="ARBA00004141"/>
    </source>
</evidence>
<dbReference type="InterPro" id="IPR003663">
    <property type="entry name" value="Sugar/inositol_transpt"/>
</dbReference>
<evidence type="ECO:0000256" key="5">
    <source>
        <dbReference type="ARBA" id="ARBA00022989"/>
    </source>
</evidence>
<feature type="transmembrane region" description="Helical" evidence="7">
    <location>
        <begin position="106"/>
        <end position="123"/>
    </location>
</feature>
<feature type="transmembrane region" description="Helical" evidence="7">
    <location>
        <begin position="129"/>
        <end position="153"/>
    </location>
</feature>
<feature type="transmembrane region" description="Helical" evidence="7">
    <location>
        <begin position="332"/>
        <end position="356"/>
    </location>
</feature>
<dbReference type="GO" id="GO:0016020">
    <property type="term" value="C:membrane"/>
    <property type="evidence" value="ECO:0007669"/>
    <property type="project" value="UniProtKB-SubCell"/>
</dbReference>
<feature type="transmembrane region" description="Helical" evidence="7">
    <location>
        <begin position="363"/>
        <end position="383"/>
    </location>
</feature>
<dbReference type="PROSITE" id="PS50850">
    <property type="entry name" value="MFS"/>
    <property type="match status" value="1"/>
</dbReference>
<feature type="transmembrane region" description="Helical" evidence="7">
    <location>
        <begin position="466"/>
        <end position="485"/>
    </location>
</feature>
<dbReference type="PANTHER" id="PTHR48022">
    <property type="entry name" value="PLASTIDIC GLUCOSE TRANSPORTER 4"/>
    <property type="match status" value="1"/>
</dbReference>
<evidence type="ECO:0000256" key="3">
    <source>
        <dbReference type="ARBA" id="ARBA00022448"/>
    </source>
</evidence>
<feature type="transmembrane region" description="Helical" evidence="7">
    <location>
        <begin position="195"/>
        <end position="217"/>
    </location>
</feature>
<dbReference type="InterPro" id="IPR005828">
    <property type="entry name" value="MFS_sugar_transport-like"/>
</dbReference>
<feature type="transmembrane region" description="Helical" evidence="7">
    <location>
        <begin position="434"/>
        <end position="454"/>
    </location>
</feature>
<keyword evidence="5 7" id="KW-1133">Transmembrane helix</keyword>
<name>A0A9W8TKA0_9PEZI</name>
<keyword evidence="10" id="KW-1185">Reference proteome</keyword>
<evidence type="ECO:0000256" key="4">
    <source>
        <dbReference type="ARBA" id="ARBA00022692"/>
    </source>
</evidence>
<feature type="transmembrane region" description="Helical" evidence="7">
    <location>
        <begin position="73"/>
        <end position="94"/>
    </location>
</feature>
<keyword evidence="6 7" id="KW-0472">Membrane</keyword>
<dbReference type="PROSITE" id="PS00216">
    <property type="entry name" value="SUGAR_TRANSPORT_1"/>
    <property type="match status" value="1"/>
</dbReference>
<keyword evidence="4 7" id="KW-0812">Transmembrane</keyword>
<evidence type="ECO:0000256" key="7">
    <source>
        <dbReference type="SAM" id="Phobius"/>
    </source>
</evidence>
<dbReference type="PRINTS" id="PR00171">
    <property type="entry name" value="SUGRTRNSPORT"/>
</dbReference>
<proteinExistence type="inferred from homology"/>
<dbReference type="GO" id="GO:0005351">
    <property type="term" value="F:carbohydrate:proton symporter activity"/>
    <property type="evidence" value="ECO:0007669"/>
    <property type="project" value="TreeGrafter"/>
</dbReference>
<sequence length="549" mass="60132">MVLENSMLAKYIRNIKSSPRALIANHHLLLTCALFSLAGVPLCWDQGSSATIPSLPGFQRDFGITSATNPGQVSNFVTLIYIGAGTGAGLSALLNDRIGRLWSLRLYSFIWIIGQLIVVGSRGNIATLYAGRIVSGFGTGPLTVIGPVSLVEIAPSEIRGLLTSWFSVALLLSLFVAAFTVYGCLLNVATSSLQWQIPFFAPAIFMTFVIAASFFVCESPRWLFLEGRDEEGTRNLVKLRGLPLDHPRLQSELQDIQASVIKEKASFGAAKTYSFKGLGAVLREIFLVKANLRRTQQACISYALAQLSGANSITTYLVPVLGLIGIKGDAHYSLLVAALYSMSKFFYTVIASFLLIDAIGRRNSLFTGIIIQGISDIYIGIYVKFNQAEGSLPTAAGQAALAAIFLHGFGYAIGLLVLPYVFVSELWPNHIRSFGAALTQFFHWWFFFGVNKGIPSLLQQTNNWGAFIFFAAWCFLALIYTFCVVPETAGVPLEKLDELFEGPWWNTWKRSKTAASFPVVIEGSNNDDTDSRITVESAKQTTKDIEREV</sequence>
<dbReference type="Proteomes" id="UP001148614">
    <property type="component" value="Unassembled WGS sequence"/>
</dbReference>
<accession>A0A9W8TKA0</accession>
<evidence type="ECO:0000313" key="9">
    <source>
        <dbReference type="EMBL" id="KAJ3564086.1"/>
    </source>
</evidence>
<feature type="transmembrane region" description="Helical" evidence="7">
    <location>
        <begin position="165"/>
        <end position="189"/>
    </location>
</feature>
<evidence type="ECO:0000256" key="6">
    <source>
        <dbReference type="ARBA" id="ARBA00023136"/>
    </source>
</evidence>
<organism evidence="9 10">
    <name type="scientific">Xylaria arbuscula</name>
    <dbReference type="NCBI Taxonomy" id="114810"/>
    <lineage>
        <taxon>Eukaryota</taxon>
        <taxon>Fungi</taxon>
        <taxon>Dikarya</taxon>
        <taxon>Ascomycota</taxon>
        <taxon>Pezizomycotina</taxon>
        <taxon>Sordariomycetes</taxon>
        <taxon>Xylariomycetidae</taxon>
        <taxon>Xylariales</taxon>
        <taxon>Xylariaceae</taxon>
        <taxon>Xylaria</taxon>
    </lineage>
</organism>
<evidence type="ECO:0000313" key="10">
    <source>
        <dbReference type="Proteomes" id="UP001148614"/>
    </source>
</evidence>
<comment type="similarity">
    <text evidence="2">Belongs to the major facilitator superfamily. Sugar transporter (TC 2.A.1.1) family.</text>
</comment>
<protein>
    <recommendedName>
        <fullName evidence="8">Major facilitator superfamily (MFS) profile domain-containing protein</fullName>
    </recommendedName>
</protein>
<dbReference type="PANTHER" id="PTHR48022:SF59">
    <property type="entry name" value="MAJOR FACILITATOR SUPERFAMILY (MFS) PROFILE DOMAIN-CONTAINING PROTEIN"/>
    <property type="match status" value="1"/>
</dbReference>
<dbReference type="InterPro" id="IPR005829">
    <property type="entry name" value="Sugar_transporter_CS"/>
</dbReference>
<dbReference type="InterPro" id="IPR036259">
    <property type="entry name" value="MFS_trans_sf"/>
</dbReference>
<dbReference type="InterPro" id="IPR050360">
    <property type="entry name" value="MFS_Sugar_Transporters"/>
</dbReference>
<dbReference type="Gene3D" id="1.20.1250.20">
    <property type="entry name" value="MFS general substrate transporter like domains"/>
    <property type="match status" value="1"/>
</dbReference>
<dbReference type="EMBL" id="JANPWZ010001664">
    <property type="protein sequence ID" value="KAJ3564086.1"/>
    <property type="molecule type" value="Genomic_DNA"/>
</dbReference>
<dbReference type="InterPro" id="IPR020846">
    <property type="entry name" value="MFS_dom"/>
</dbReference>
<dbReference type="VEuPathDB" id="FungiDB:F4678DRAFT_476443"/>